<evidence type="ECO:0000259" key="3">
    <source>
        <dbReference type="Pfam" id="PF04773"/>
    </source>
</evidence>
<organism evidence="5 6">
    <name type="scientific">Advenella kashmirensis W13003</name>
    <dbReference type="NCBI Taxonomy" id="1424334"/>
    <lineage>
        <taxon>Bacteria</taxon>
        <taxon>Pseudomonadati</taxon>
        <taxon>Pseudomonadota</taxon>
        <taxon>Betaproteobacteria</taxon>
        <taxon>Burkholderiales</taxon>
        <taxon>Alcaligenaceae</taxon>
    </lineage>
</organism>
<keyword evidence="6" id="KW-1185">Reference proteome</keyword>
<dbReference type="Gene3D" id="2.60.120.1440">
    <property type="match status" value="1"/>
</dbReference>
<dbReference type="AlphaFoldDB" id="V8R038"/>
<evidence type="ECO:0000256" key="1">
    <source>
        <dbReference type="SAM" id="MobiDB-lite"/>
    </source>
</evidence>
<dbReference type="PANTHER" id="PTHR30273:SF2">
    <property type="entry name" value="PROTEIN FECR"/>
    <property type="match status" value="1"/>
</dbReference>
<dbReference type="PIRSF" id="PIRSF018266">
    <property type="entry name" value="FecR"/>
    <property type="match status" value="1"/>
</dbReference>
<dbReference type="InterPro" id="IPR006860">
    <property type="entry name" value="FecR"/>
</dbReference>
<proteinExistence type="predicted"/>
<dbReference type="eggNOG" id="COG3712">
    <property type="taxonomic scope" value="Bacteria"/>
</dbReference>
<dbReference type="Proteomes" id="UP000018733">
    <property type="component" value="Unassembled WGS sequence"/>
</dbReference>
<feature type="transmembrane region" description="Helical" evidence="2">
    <location>
        <begin position="104"/>
        <end position="122"/>
    </location>
</feature>
<feature type="domain" description="FecR N-terminal" evidence="4">
    <location>
        <begin position="28"/>
        <end position="69"/>
    </location>
</feature>
<feature type="domain" description="FecR protein" evidence="3">
    <location>
        <begin position="131"/>
        <end position="222"/>
    </location>
</feature>
<sequence>MPARYDMKQPAAEHPYSDGEPSPGVIAAAASWYVRLQDQDATDEERRECDQWRLADPMHQRAWQRLDALWRNFDDLEGAATDPAQATLAKLNTRKRTKRRVKRTIGTTITCIGVLVLLSEWMHPHLLVDHYTGVAQREAVTLPDGSQLTLDARSAVDIRYTSTERRVILREGQILAQVNQDRAHRPFIVQTEEGTATALGTRYTVSVHRQGMVVNVIESSVRACAADDGAQTCTDLEPGQSATVSNGNVARMYGSGYTDPAAWTQGYLALDNQPLSRVLHDLKAYHSGFLLYDDKSLESIRVSGVIPLDNSTQALNTLAATLPIRIHGYEPLVLTIKKTE</sequence>
<evidence type="ECO:0000256" key="2">
    <source>
        <dbReference type="SAM" id="Phobius"/>
    </source>
</evidence>
<dbReference type="InterPro" id="IPR032623">
    <property type="entry name" value="FecR_N"/>
</dbReference>
<keyword evidence="2" id="KW-0812">Transmembrane</keyword>
<dbReference type="STRING" id="1424334.W822_00490"/>
<dbReference type="Pfam" id="PF16220">
    <property type="entry name" value="DUF4880"/>
    <property type="match status" value="1"/>
</dbReference>
<evidence type="ECO:0000313" key="6">
    <source>
        <dbReference type="Proteomes" id="UP000018733"/>
    </source>
</evidence>
<feature type="region of interest" description="Disordered" evidence="1">
    <location>
        <begin position="1"/>
        <end position="22"/>
    </location>
</feature>
<evidence type="ECO:0000313" key="5">
    <source>
        <dbReference type="EMBL" id="ETF04619.1"/>
    </source>
</evidence>
<dbReference type="PATRIC" id="fig|1424334.3.peg.102"/>
<name>V8R038_9BURK</name>
<dbReference type="InterPro" id="IPR012373">
    <property type="entry name" value="Ferrdict_sens_TM"/>
</dbReference>
<dbReference type="Gene3D" id="3.55.50.30">
    <property type="match status" value="1"/>
</dbReference>
<dbReference type="PANTHER" id="PTHR30273">
    <property type="entry name" value="PERIPLASMIC SIGNAL SENSOR AND SIGMA FACTOR ACTIVATOR FECR-RELATED"/>
    <property type="match status" value="1"/>
</dbReference>
<gene>
    <name evidence="5" type="ORF">W822_00490</name>
</gene>
<keyword evidence="2" id="KW-1133">Transmembrane helix</keyword>
<dbReference type="GO" id="GO:0016989">
    <property type="term" value="F:sigma factor antagonist activity"/>
    <property type="evidence" value="ECO:0007669"/>
    <property type="project" value="TreeGrafter"/>
</dbReference>
<accession>V8R038</accession>
<dbReference type="HOGENOM" id="CLU_050192_0_0_4"/>
<reference evidence="5 6" key="1">
    <citation type="journal article" date="2014" name="Genome Announc.">
        <title>Draft Genome Sequence of Advenella kashmirensis Strain W13003, a Polycyclic Aromatic Hydrocarbon-Degrading Bacterium.</title>
        <authorList>
            <person name="Wang X."/>
            <person name="Jin D."/>
            <person name="Zhou L."/>
            <person name="Wu L."/>
            <person name="An W."/>
            <person name="Zhao L."/>
        </authorList>
    </citation>
    <scope>NUCLEOTIDE SEQUENCE [LARGE SCALE GENOMIC DNA]</scope>
    <source>
        <strain evidence="5 6">W13003</strain>
    </source>
</reference>
<dbReference type="EMBL" id="AYXT01000001">
    <property type="protein sequence ID" value="ETF04619.1"/>
    <property type="molecule type" value="Genomic_DNA"/>
</dbReference>
<comment type="caution">
    <text evidence="5">The sequence shown here is derived from an EMBL/GenBank/DDBJ whole genome shotgun (WGS) entry which is preliminary data.</text>
</comment>
<evidence type="ECO:0000259" key="4">
    <source>
        <dbReference type="Pfam" id="PF16220"/>
    </source>
</evidence>
<keyword evidence="2" id="KW-0472">Membrane</keyword>
<dbReference type="Pfam" id="PF04773">
    <property type="entry name" value="FecR"/>
    <property type="match status" value="1"/>
</dbReference>
<protein>
    <submittedName>
        <fullName evidence="5">Uncharacterized protein</fullName>
    </submittedName>
</protein>